<accession>G5JJV8</accession>
<dbReference type="EMBL" id="AEUN01000463">
    <property type="protein sequence ID" value="EHJ07513.1"/>
    <property type="molecule type" value="Genomic_DNA"/>
</dbReference>
<dbReference type="RefSeq" id="WP_002464463.1">
    <property type="nucleotide sequence ID" value="NZ_AEUN01000463.1"/>
</dbReference>
<keyword evidence="2" id="KW-1185">Reference proteome</keyword>
<dbReference type="Proteomes" id="UP000005413">
    <property type="component" value="Unassembled WGS sequence"/>
</dbReference>
<comment type="caution">
    <text evidence="1">The sequence shown here is derived from an EMBL/GenBank/DDBJ whole genome shotgun (WGS) entry which is preliminary data.</text>
</comment>
<organism evidence="1 2">
    <name type="scientific">Staphylococcus simiae CCM 7213 = CCUG 51256</name>
    <dbReference type="NCBI Taxonomy" id="911238"/>
    <lineage>
        <taxon>Bacteria</taxon>
        <taxon>Bacillati</taxon>
        <taxon>Bacillota</taxon>
        <taxon>Bacilli</taxon>
        <taxon>Bacillales</taxon>
        <taxon>Staphylococcaceae</taxon>
        <taxon>Staphylococcus</taxon>
    </lineage>
</organism>
<gene>
    <name evidence="1" type="ORF">SS7213T_08837</name>
</gene>
<dbReference type="AlphaFoldDB" id="G5JJV8"/>
<evidence type="ECO:0000313" key="2">
    <source>
        <dbReference type="Proteomes" id="UP000005413"/>
    </source>
</evidence>
<sequence>MKHTLLRIANELNELLLHSDIEAWCQFKKRDDGSVTVDFTHFDDSYRHSNKSLMIYPHHSDEEAQEVYEQMKLVIAGEELIDETNSNSSN</sequence>
<dbReference type="PATRIC" id="fig|911238.3.peg.1537"/>
<name>G5JJV8_9STAP</name>
<protein>
    <submittedName>
        <fullName evidence="1">Uncharacterized protein</fullName>
    </submittedName>
</protein>
<evidence type="ECO:0000313" key="1">
    <source>
        <dbReference type="EMBL" id="EHJ07513.1"/>
    </source>
</evidence>
<reference evidence="1 2" key="1">
    <citation type="journal article" date="2012" name="BMC Genomics">
        <title>Comparative genomic analysis of the genus Staphylococcus including Staphylococcus aureus and its newly described sister species Staphylococcus simiae.</title>
        <authorList>
            <person name="Suzuki H."/>
            <person name="Lefebure T."/>
            <person name="Pavinski Bitar P."/>
            <person name="Stanhope M.J."/>
        </authorList>
    </citation>
    <scope>NUCLEOTIDE SEQUENCE [LARGE SCALE GENOMIC DNA]</scope>
    <source>
        <strain evidence="1 2">CCM 7213</strain>
    </source>
</reference>
<proteinExistence type="predicted"/>